<keyword evidence="3" id="KW-0805">Transcription regulation</keyword>
<keyword evidence="1 6" id="KW-0597">Phosphoprotein</keyword>
<evidence type="ECO:0000256" key="6">
    <source>
        <dbReference type="PROSITE-ProRule" id="PRU00169"/>
    </source>
</evidence>
<sequence>MTRSVLIVEDEPEVAELYRGYLEGRYDVQVANTGEEALELVDGNVDAVLLDRRLPDISGAEVLEEIRSRELDCRVAMVTAVEPDVDIVEMGFDLYLVKPATRDDILSTIERLDTRSNYDAKLQRTAALVTKRAVLEAERTPTELRSSPEYEDLLSRIESLQNDLDDIAAAFSPDDYRMLFRDIGSSRSASESA</sequence>
<dbReference type="PANTHER" id="PTHR48111:SF1">
    <property type="entry name" value="TWO-COMPONENT RESPONSE REGULATOR ORR33"/>
    <property type="match status" value="1"/>
</dbReference>
<evidence type="ECO:0000256" key="4">
    <source>
        <dbReference type="ARBA" id="ARBA00023125"/>
    </source>
</evidence>
<dbReference type="GO" id="GO:0032993">
    <property type="term" value="C:protein-DNA complex"/>
    <property type="evidence" value="ECO:0007669"/>
    <property type="project" value="TreeGrafter"/>
</dbReference>
<evidence type="ECO:0000256" key="2">
    <source>
        <dbReference type="ARBA" id="ARBA00023012"/>
    </source>
</evidence>
<dbReference type="GO" id="GO:0000156">
    <property type="term" value="F:phosphorelay response regulator activity"/>
    <property type="evidence" value="ECO:0007669"/>
    <property type="project" value="TreeGrafter"/>
</dbReference>
<dbReference type="SUPFAM" id="SSF52172">
    <property type="entry name" value="CheY-like"/>
    <property type="match status" value="1"/>
</dbReference>
<dbReference type="RefSeq" id="WP_179170045.1">
    <property type="nucleotide sequence ID" value="NZ_CP058529.1"/>
</dbReference>
<dbReference type="OrthoDB" id="86314at2157"/>
<dbReference type="InterPro" id="IPR011006">
    <property type="entry name" value="CheY-like_superfamily"/>
</dbReference>
<evidence type="ECO:0000256" key="5">
    <source>
        <dbReference type="ARBA" id="ARBA00023163"/>
    </source>
</evidence>
<feature type="modified residue" description="4-aspartylphosphate" evidence="6">
    <location>
        <position position="51"/>
    </location>
</feature>
<proteinExistence type="predicted"/>
<dbReference type="GO" id="GO:0005829">
    <property type="term" value="C:cytosol"/>
    <property type="evidence" value="ECO:0007669"/>
    <property type="project" value="TreeGrafter"/>
</dbReference>
<dbReference type="PANTHER" id="PTHR48111">
    <property type="entry name" value="REGULATOR OF RPOS"/>
    <property type="match status" value="1"/>
</dbReference>
<dbReference type="KEGG" id="halg:HUG10_13325"/>
<protein>
    <submittedName>
        <fullName evidence="8">HalX domain-containing protein</fullName>
    </submittedName>
</protein>
<keyword evidence="9" id="KW-1185">Reference proteome</keyword>
<dbReference type="Gene3D" id="3.40.50.2300">
    <property type="match status" value="1"/>
</dbReference>
<evidence type="ECO:0000259" key="7">
    <source>
        <dbReference type="PROSITE" id="PS50110"/>
    </source>
</evidence>
<dbReference type="InterPro" id="IPR013971">
    <property type="entry name" value="HalX_domain"/>
</dbReference>
<name>A0A7D5GGK0_9EURY</name>
<dbReference type="GO" id="GO:0006355">
    <property type="term" value="P:regulation of DNA-templated transcription"/>
    <property type="evidence" value="ECO:0007669"/>
    <property type="project" value="TreeGrafter"/>
</dbReference>
<keyword evidence="2" id="KW-0902">Two-component regulatory system</keyword>
<organism evidence="8 9">
    <name type="scientific">Halorarum halophilum</name>
    <dbReference type="NCBI Taxonomy" id="2743090"/>
    <lineage>
        <taxon>Archaea</taxon>
        <taxon>Methanobacteriati</taxon>
        <taxon>Methanobacteriota</taxon>
        <taxon>Stenosarchaea group</taxon>
        <taxon>Halobacteria</taxon>
        <taxon>Halobacteriales</taxon>
        <taxon>Haloferacaceae</taxon>
        <taxon>Halorarum</taxon>
    </lineage>
</organism>
<dbReference type="GO" id="GO:0000976">
    <property type="term" value="F:transcription cis-regulatory region binding"/>
    <property type="evidence" value="ECO:0007669"/>
    <property type="project" value="TreeGrafter"/>
</dbReference>
<evidence type="ECO:0000313" key="9">
    <source>
        <dbReference type="Proteomes" id="UP000509750"/>
    </source>
</evidence>
<keyword evidence="5" id="KW-0804">Transcription</keyword>
<dbReference type="PROSITE" id="PS50110">
    <property type="entry name" value="RESPONSE_REGULATORY"/>
    <property type="match status" value="1"/>
</dbReference>
<feature type="domain" description="Response regulatory" evidence="7">
    <location>
        <begin position="4"/>
        <end position="113"/>
    </location>
</feature>
<dbReference type="Pfam" id="PF08663">
    <property type="entry name" value="HalX"/>
    <property type="match status" value="1"/>
</dbReference>
<accession>A0A7D5GGK0</accession>
<dbReference type="InterPro" id="IPR039420">
    <property type="entry name" value="WalR-like"/>
</dbReference>
<dbReference type="AlphaFoldDB" id="A0A7D5GGK0"/>
<dbReference type="SMART" id="SM00448">
    <property type="entry name" value="REC"/>
    <property type="match status" value="1"/>
</dbReference>
<reference evidence="8 9" key="1">
    <citation type="submission" date="2020-07" db="EMBL/GenBank/DDBJ databases">
        <title>Gai3-2, isolated from salt lake.</title>
        <authorList>
            <person name="Cui H."/>
            <person name="Shi X."/>
        </authorList>
    </citation>
    <scope>NUCLEOTIDE SEQUENCE [LARGE SCALE GENOMIC DNA]</scope>
    <source>
        <strain evidence="8 9">Gai3-2</strain>
    </source>
</reference>
<evidence type="ECO:0000256" key="1">
    <source>
        <dbReference type="ARBA" id="ARBA00022553"/>
    </source>
</evidence>
<keyword evidence="4" id="KW-0238">DNA-binding</keyword>
<evidence type="ECO:0000313" key="8">
    <source>
        <dbReference type="EMBL" id="QLG28470.1"/>
    </source>
</evidence>
<dbReference type="Pfam" id="PF00072">
    <property type="entry name" value="Response_reg"/>
    <property type="match status" value="1"/>
</dbReference>
<dbReference type="GeneID" id="56029832"/>
<gene>
    <name evidence="8" type="ORF">HUG10_13325</name>
</gene>
<dbReference type="EMBL" id="CP058529">
    <property type="protein sequence ID" value="QLG28470.1"/>
    <property type="molecule type" value="Genomic_DNA"/>
</dbReference>
<evidence type="ECO:0000256" key="3">
    <source>
        <dbReference type="ARBA" id="ARBA00023015"/>
    </source>
</evidence>
<dbReference type="Proteomes" id="UP000509750">
    <property type="component" value="Chromosome"/>
</dbReference>
<dbReference type="InterPro" id="IPR001789">
    <property type="entry name" value="Sig_transdc_resp-reg_receiver"/>
</dbReference>